<protein>
    <submittedName>
        <fullName evidence="4">Phosphonate transport system substrate-binding protein</fullName>
    </submittedName>
</protein>
<evidence type="ECO:0000256" key="3">
    <source>
        <dbReference type="SAM" id="SignalP"/>
    </source>
</evidence>
<evidence type="ECO:0000313" key="4">
    <source>
        <dbReference type="EMBL" id="PSL50617.1"/>
    </source>
</evidence>
<organism evidence="4 5">
    <name type="scientific">Salsuginibacillus halophilus</name>
    <dbReference type="NCBI Taxonomy" id="517424"/>
    <lineage>
        <taxon>Bacteria</taxon>
        <taxon>Bacillati</taxon>
        <taxon>Bacillota</taxon>
        <taxon>Bacilli</taxon>
        <taxon>Bacillales</taxon>
        <taxon>Bacillaceae</taxon>
        <taxon>Salsuginibacillus</taxon>
    </lineage>
</organism>
<dbReference type="GO" id="GO:0043190">
    <property type="term" value="C:ATP-binding cassette (ABC) transporter complex"/>
    <property type="evidence" value="ECO:0007669"/>
    <property type="project" value="InterPro"/>
</dbReference>
<dbReference type="Proteomes" id="UP000242310">
    <property type="component" value="Unassembled WGS sequence"/>
</dbReference>
<keyword evidence="5" id="KW-1185">Reference proteome</keyword>
<accession>A0A2P8HWL9</accession>
<comment type="caution">
    <text evidence="4">The sequence shown here is derived from an EMBL/GenBank/DDBJ whole genome shotgun (WGS) entry which is preliminary data.</text>
</comment>
<dbReference type="GO" id="GO:0055085">
    <property type="term" value="P:transmembrane transport"/>
    <property type="evidence" value="ECO:0007669"/>
    <property type="project" value="InterPro"/>
</dbReference>
<feature type="chain" id="PRO_5038946822" evidence="3">
    <location>
        <begin position="30"/>
        <end position="314"/>
    </location>
</feature>
<keyword evidence="2 3" id="KW-0732">Signal</keyword>
<dbReference type="PANTHER" id="PTHR35841:SF1">
    <property type="entry name" value="PHOSPHONATES-BINDING PERIPLASMIC PROTEIN"/>
    <property type="match status" value="1"/>
</dbReference>
<dbReference type="CDD" id="cd01071">
    <property type="entry name" value="PBP2_PhnD_like"/>
    <property type="match status" value="1"/>
</dbReference>
<dbReference type="AlphaFoldDB" id="A0A2P8HWL9"/>
<evidence type="ECO:0000256" key="1">
    <source>
        <dbReference type="ARBA" id="ARBA00007162"/>
    </source>
</evidence>
<dbReference type="InterPro" id="IPR005770">
    <property type="entry name" value="PhnD"/>
</dbReference>
<evidence type="ECO:0000256" key="2">
    <source>
        <dbReference type="ARBA" id="ARBA00022729"/>
    </source>
</evidence>
<dbReference type="PANTHER" id="PTHR35841">
    <property type="entry name" value="PHOSPHONATES-BINDING PERIPLASMIC PROTEIN"/>
    <property type="match status" value="1"/>
</dbReference>
<dbReference type="SUPFAM" id="SSF53850">
    <property type="entry name" value="Periplasmic binding protein-like II"/>
    <property type="match status" value="1"/>
</dbReference>
<dbReference type="EMBL" id="PYAV01000003">
    <property type="protein sequence ID" value="PSL50617.1"/>
    <property type="molecule type" value="Genomic_DNA"/>
</dbReference>
<name>A0A2P8HWL9_9BACI</name>
<dbReference type="NCBIfam" id="TIGR01098">
    <property type="entry name" value="3A0109s03R"/>
    <property type="match status" value="1"/>
</dbReference>
<comment type="similarity">
    <text evidence="1">Belongs to the phosphate/phosphite/phosphonate binding protein family.</text>
</comment>
<sequence>MCGITILGGYLVKKWLMGATLTATLAALAACGDDEAGGNNENGDIDELSMGFVPSQDAGEIEATVEPMEEHLEEHLDDISVEANVMTDYAALVEGMRTQSIDIGFLPPLGFVQAEERADVNVALKAERFGDDSYLAQFVVHEDSDIESLDDVLEAEPGELTWAYGDTTSTAGYLFPASHLIDEGLEDINEHFGHQTVGGHDNALQSLLDGQADLATTFDDARDNLADEHEDIYDTLEVIEYTEPIPNDTISYRSDLPEELTEELTDIFLGFNDDEEMIEIMEDVYNWTGVLEAESEDYDIVRDTYERFQDEIEE</sequence>
<dbReference type="Pfam" id="PF12974">
    <property type="entry name" value="Phosphonate-bd"/>
    <property type="match status" value="1"/>
</dbReference>
<gene>
    <name evidence="4" type="ORF">B0H94_103230</name>
</gene>
<proteinExistence type="inferred from homology"/>
<dbReference type="Gene3D" id="3.40.190.10">
    <property type="entry name" value="Periplasmic binding protein-like II"/>
    <property type="match status" value="2"/>
</dbReference>
<feature type="signal peptide" evidence="3">
    <location>
        <begin position="1"/>
        <end position="29"/>
    </location>
</feature>
<reference evidence="4 5" key="1">
    <citation type="submission" date="2018-03" db="EMBL/GenBank/DDBJ databases">
        <title>Genomic Encyclopedia of Type Strains, Phase III (KMG-III): the genomes of soil and plant-associated and newly described type strains.</title>
        <authorList>
            <person name="Whitman W."/>
        </authorList>
    </citation>
    <scope>NUCLEOTIDE SEQUENCE [LARGE SCALE GENOMIC DNA]</scope>
    <source>
        <strain evidence="4 5">CGMCC 1.07653</strain>
    </source>
</reference>
<evidence type="ECO:0000313" key="5">
    <source>
        <dbReference type="Proteomes" id="UP000242310"/>
    </source>
</evidence>